<gene>
    <name evidence="6 8" type="primary">rsmI</name>
    <name evidence="8" type="ORF">DYP60_10655</name>
</gene>
<keyword evidence="2 6" id="KW-0698">rRNA processing</keyword>
<keyword evidence="4 6" id="KW-0808">Transferase</keyword>
<keyword evidence="3 6" id="KW-0489">Methyltransferase</keyword>
<comment type="catalytic activity">
    <reaction evidence="6">
        <text>cytidine(1402) in 16S rRNA + S-adenosyl-L-methionine = 2'-O-methylcytidine(1402) in 16S rRNA + S-adenosyl-L-homocysteine + H(+)</text>
        <dbReference type="Rhea" id="RHEA:42924"/>
        <dbReference type="Rhea" id="RHEA-COMP:10285"/>
        <dbReference type="Rhea" id="RHEA-COMP:10286"/>
        <dbReference type="ChEBI" id="CHEBI:15378"/>
        <dbReference type="ChEBI" id="CHEBI:57856"/>
        <dbReference type="ChEBI" id="CHEBI:59789"/>
        <dbReference type="ChEBI" id="CHEBI:74495"/>
        <dbReference type="ChEBI" id="CHEBI:82748"/>
        <dbReference type="EC" id="2.1.1.198"/>
    </reaction>
</comment>
<comment type="subcellular location">
    <subcellularLocation>
        <location evidence="6">Cytoplasm</location>
    </subcellularLocation>
</comment>
<dbReference type="NCBIfam" id="TIGR00096">
    <property type="entry name" value="16S rRNA (cytidine(1402)-2'-O)-methyltransferase"/>
    <property type="match status" value="1"/>
</dbReference>
<dbReference type="Gene3D" id="3.30.950.10">
    <property type="entry name" value="Methyltransferase, Cobalt-precorrin-4 Transmethylase, Domain 2"/>
    <property type="match status" value="1"/>
</dbReference>
<organism evidence="8 9">
    <name type="scientific">Sphaerochaeta halotolerans</name>
    <dbReference type="NCBI Taxonomy" id="2293840"/>
    <lineage>
        <taxon>Bacteria</taxon>
        <taxon>Pseudomonadati</taxon>
        <taxon>Spirochaetota</taxon>
        <taxon>Spirochaetia</taxon>
        <taxon>Spirochaetales</taxon>
        <taxon>Sphaerochaetaceae</taxon>
        <taxon>Sphaerochaeta</taxon>
    </lineage>
</organism>
<keyword evidence="5 6" id="KW-0949">S-adenosyl-L-methionine</keyword>
<dbReference type="HAMAP" id="MF_01877">
    <property type="entry name" value="16SrRNA_methyltr_I"/>
    <property type="match status" value="1"/>
</dbReference>
<comment type="similarity">
    <text evidence="6">Belongs to the methyltransferase superfamily. RsmI family.</text>
</comment>
<evidence type="ECO:0000313" key="8">
    <source>
        <dbReference type="EMBL" id="RFU94238.1"/>
    </source>
</evidence>
<dbReference type="GO" id="GO:0005737">
    <property type="term" value="C:cytoplasm"/>
    <property type="evidence" value="ECO:0007669"/>
    <property type="project" value="UniProtKB-SubCell"/>
</dbReference>
<dbReference type="EC" id="2.1.1.198" evidence="6"/>
<dbReference type="InterPro" id="IPR014777">
    <property type="entry name" value="4pyrrole_Mease_sub1"/>
</dbReference>
<evidence type="ECO:0000259" key="7">
    <source>
        <dbReference type="Pfam" id="PF00590"/>
    </source>
</evidence>
<dbReference type="SUPFAM" id="SSF53790">
    <property type="entry name" value="Tetrapyrrole methylase"/>
    <property type="match status" value="1"/>
</dbReference>
<keyword evidence="1 6" id="KW-0963">Cytoplasm</keyword>
<dbReference type="InterPro" id="IPR014776">
    <property type="entry name" value="4pyrrole_Mease_sub2"/>
</dbReference>
<dbReference type="InterPro" id="IPR035996">
    <property type="entry name" value="4pyrrol_Methylase_sf"/>
</dbReference>
<evidence type="ECO:0000256" key="5">
    <source>
        <dbReference type="ARBA" id="ARBA00022691"/>
    </source>
</evidence>
<dbReference type="InterPro" id="IPR018063">
    <property type="entry name" value="SAM_MeTrfase_RsmI_CS"/>
</dbReference>
<dbReference type="Pfam" id="PF00590">
    <property type="entry name" value="TP_methylase"/>
    <property type="match status" value="1"/>
</dbReference>
<dbReference type="GO" id="GO:0070677">
    <property type="term" value="F:rRNA (cytosine-2'-O-)-methyltransferase activity"/>
    <property type="evidence" value="ECO:0007669"/>
    <property type="project" value="UniProtKB-UniRule"/>
</dbReference>
<dbReference type="PANTHER" id="PTHR46111:SF1">
    <property type="entry name" value="RIBOSOMAL RNA SMALL SUBUNIT METHYLTRANSFERASE I"/>
    <property type="match status" value="1"/>
</dbReference>
<dbReference type="RefSeq" id="WP_117330992.1">
    <property type="nucleotide sequence ID" value="NZ_QUWK01000011.1"/>
</dbReference>
<sequence>MSTLYMVATPIGNLEDITYRAVETLKSVEVIACEDTRHTQQLLTHWGISKRLIACHAHNEINSAKGIVGLLAEGKDVAFVSDAGTPGISDPGARVVSAVRQAGYPVVPIPGVSAQSALVSVAGYVGKTFTFEGFLSPKKGRRKKRLEELLSRNEAFIIYESPFRILKTLAELAELDGERKLILGREMTKKFEEFLQGSASQVMEMLLAKPSIKGEFALLVAPLQAQDSDDHTEEA</sequence>
<protein>
    <recommendedName>
        <fullName evidence="6">Ribosomal RNA small subunit methyltransferase I</fullName>
        <ecNumber evidence="6">2.1.1.198</ecNumber>
    </recommendedName>
    <alternativeName>
        <fullName evidence="6">16S rRNA 2'-O-ribose C1402 methyltransferase</fullName>
    </alternativeName>
    <alternativeName>
        <fullName evidence="6">rRNA (cytidine-2'-O-)-methyltransferase RsmI</fullName>
    </alternativeName>
</protein>
<dbReference type="Proteomes" id="UP000264002">
    <property type="component" value="Unassembled WGS sequence"/>
</dbReference>
<dbReference type="CDD" id="cd11648">
    <property type="entry name" value="RsmI"/>
    <property type="match status" value="1"/>
</dbReference>
<dbReference type="EMBL" id="QUWK01000011">
    <property type="protein sequence ID" value="RFU94238.1"/>
    <property type="molecule type" value="Genomic_DNA"/>
</dbReference>
<dbReference type="AlphaFoldDB" id="A0A372MFS8"/>
<evidence type="ECO:0000256" key="6">
    <source>
        <dbReference type="HAMAP-Rule" id="MF_01877"/>
    </source>
</evidence>
<dbReference type="PROSITE" id="PS01296">
    <property type="entry name" value="RSMI"/>
    <property type="match status" value="1"/>
</dbReference>
<feature type="domain" description="Tetrapyrrole methylase" evidence="7">
    <location>
        <begin position="3"/>
        <end position="201"/>
    </location>
</feature>
<comment type="caution">
    <text evidence="8">The sequence shown here is derived from an EMBL/GenBank/DDBJ whole genome shotgun (WGS) entry which is preliminary data.</text>
</comment>
<evidence type="ECO:0000256" key="4">
    <source>
        <dbReference type="ARBA" id="ARBA00022679"/>
    </source>
</evidence>
<dbReference type="PIRSF" id="PIRSF005917">
    <property type="entry name" value="MTase_YraL"/>
    <property type="match status" value="1"/>
</dbReference>
<evidence type="ECO:0000256" key="1">
    <source>
        <dbReference type="ARBA" id="ARBA00022490"/>
    </source>
</evidence>
<accession>A0A372MFS8</accession>
<proteinExistence type="inferred from homology"/>
<reference evidence="8 9" key="2">
    <citation type="submission" date="2018-09" db="EMBL/GenBank/DDBJ databases">
        <title>Genome of Sphaerochaeta halotolerans strain 4-11.</title>
        <authorList>
            <person name="Nazina T.N."/>
            <person name="Sokolova D.S."/>
        </authorList>
    </citation>
    <scope>NUCLEOTIDE SEQUENCE [LARGE SCALE GENOMIC DNA]</scope>
    <source>
        <strain evidence="8 9">4-11</strain>
    </source>
</reference>
<comment type="function">
    <text evidence="6">Catalyzes the 2'-O-methylation of the ribose of cytidine 1402 (C1402) in 16S rRNA.</text>
</comment>
<evidence type="ECO:0000256" key="2">
    <source>
        <dbReference type="ARBA" id="ARBA00022552"/>
    </source>
</evidence>
<dbReference type="InterPro" id="IPR008189">
    <property type="entry name" value="rRNA_ssu_MeTfrase_I"/>
</dbReference>
<keyword evidence="9" id="KW-1185">Reference proteome</keyword>
<dbReference type="PANTHER" id="PTHR46111">
    <property type="entry name" value="RIBOSOMAL RNA SMALL SUBUNIT METHYLTRANSFERASE I"/>
    <property type="match status" value="1"/>
</dbReference>
<reference evidence="9" key="1">
    <citation type="submission" date="2018-08" db="EMBL/GenBank/DDBJ databases">
        <authorList>
            <person name="Grouzdev D.S."/>
            <person name="Krutkina M.S."/>
        </authorList>
    </citation>
    <scope>NUCLEOTIDE SEQUENCE [LARGE SCALE GENOMIC DNA]</scope>
    <source>
        <strain evidence="9">4-11</strain>
    </source>
</reference>
<dbReference type="InterPro" id="IPR000878">
    <property type="entry name" value="4pyrrol_Mease"/>
</dbReference>
<evidence type="ECO:0000313" key="9">
    <source>
        <dbReference type="Proteomes" id="UP000264002"/>
    </source>
</evidence>
<dbReference type="FunFam" id="3.40.1010.10:FF:000007">
    <property type="entry name" value="Ribosomal RNA small subunit methyltransferase I"/>
    <property type="match status" value="1"/>
</dbReference>
<evidence type="ECO:0000256" key="3">
    <source>
        <dbReference type="ARBA" id="ARBA00022603"/>
    </source>
</evidence>
<name>A0A372MFS8_9SPIR</name>
<dbReference type="Gene3D" id="3.40.1010.10">
    <property type="entry name" value="Cobalt-precorrin-4 Transmethylase, Domain 1"/>
    <property type="match status" value="1"/>
</dbReference>